<comment type="similarity">
    <text evidence="2">Belongs to the cytochrome P450 family.</text>
</comment>
<proteinExistence type="inferred from homology"/>
<dbReference type="AlphaFoldDB" id="A0A0D0D7A2"/>
<dbReference type="STRING" id="930991.A0A0D0D7A2"/>
<accession>A0A0D0D7A2</accession>
<dbReference type="GO" id="GO:0005506">
    <property type="term" value="F:iron ion binding"/>
    <property type="evidence" value="ECO:0007669"/>
    <property type="project" value="InterPro"/>
</dbReference>
<reference evidence="8 9" key="1">
    <citation type="submission" date="2014-04" db="EMBL/GenBank/DDBJ databases">
        <authorList>
            <consortium name="DOE Joint Genome Institute"/>
            <person name="Kuo A."/>
            <person name="Kohler A."/>
            <person name="Jargeat P."/>
            <person name="Nagy L.G."/>
            <person name="Floudas D."/>
            <person name="Copeland A."/>
            <person name="Barry K.W."/>
            <person name="Cichocki N."/>
            <person name="Veneault-Fourrey C."/>
            <person name="LaButti K."/>
            <person name="Lindquist E.A."/>
            <person name="Lipzen A."/>
            <person name="Lundell T."/>
            <person name="Morin E."/>
            <person name="Murat C."/>
            <person name="Sun H."/>
            <person name="Tunlid A."/>
            <person name="Henrissat B."/>
            <person name="Grigoriev I.V."/>
            <person name="Hibbett D.S."/>
            <person name="Martin F."/>
            <person name="Nordberg H.P."/>
            <person name="Cantor M.N."/>
            <person name="Hua S.X."/>
        </authorList>
    </citation>
    <scope>NUCLEOTIDE SEQUENCE [LARGE SCALE GENOMIC DNA]</scope>
    <source>
        <strain evidence="8 9">Ve08.2h10</strain>
    </source>
</reference>
<keyword evidence="9" id="KW-1185">Reference proteome</keyword>
<dbReference type="Proteomes" id="UP000054538">
    <property type="component" value="Unassembled WGS sequence"/>
</dbReference>
<dbReference type="InterPro" id="IPR036396">
    <property type="entry name" value="Cyt_P450_sf"/>
</dbReference>
<organism evidence="8 9">
    <name type="scientific">Paxillus rubicundulus Ve08.2h10</name>
    <dbReference type="NCBI Taxonomy" id="930991"/>
    <lineage>
        <taxon>Eukaryota</taxon>
        <taxon>Fungi</taxon>
        <taxon>Dikarya</taxon>
        <taxon>Basidiomycota</taxon>
        <taxon>Agaricomycotina</taxon>
        <taxon>Agaricomycetes</taxon>
        <taxon>Agaricomycetidae</taxon>
        <taxon>Boletales</taxon>
        <taxon>Paxilineae</taxon>
        <taxon>Paxillaceae</taxon>
        <taxon>Paxillus</taxon>
    </lineage>
</organism>
<keyword evidence="6" id="KW-0408">Iron</keyword>
<keyword evidence="7" id="KW-0503">Monooxygenase</keyword>
<name>A0A0D0D7A2_9AGAM</name>
<feature type="non-terminal residue" evidence="8">
    <location>
        <position position="1"/>
    </location>
</feature>
<dbReference type="PANTHER" id="PTHR46300">
    <property type="entry name" value="P450, PUTATIVE (EUROFUNG)-RELATED-RELATED"/>
    <property type="match status" value="1"/>
</dbReference>
<evidence type="ECO:0000256" key="2">
    <source>
        <dbReference type="ARBA" id="ARBA00010617"/>
    </source>
</evidence>
<dbReference type="Pfam" id="PF00067">
    <property type="entry name" value="p450"/>
    <property type="match status" value="1"/>
</dbReference>
<evidence type="ECO:0008006" key="10">
    <source>
        <dbReference type="Google" id="ProtNLM"/>
    </source>
</evidence>
<dbReference type="OrthoDB" id="2607585at2759"/>
<reference evidence="9" key="2">
    <citation type="submission" date="2015-01" db="EMBL/GenBank/DDBJ databases">
        <title>Evolutionary Origins and Diversification of the Mycorrhizal Mutualists.</title>
        <authorList>
            <consortium name="DOE Joint Genome Institute"/>
            <consortium name="Mycorrhizal Genomics Consortium"/>
            <person name="Kohler A."/>
            <person name="Kuo A."/>
            <person name="Nagy L.G."/>
            <person name="Floudas D."/>
            <person name="Copeland A."/>
            <person name="Barry K.W."/>
            <person name="Cichocki N."/>
            <person name="Veneault-Fourrey C."/>
            <person name="LaButti K."/>
            <person name="Lindquist E.A."/>
            <person name="Lipzen A."/>
            <person name="Lundell T."/>
            <person name="Morin E."/>
            <person name="Murat C."/>
            <person name="Riley R."/>
            <person name="Ohm R."/>
            <person name="Sun H."/>
            <person name="Tunlid A."/>
            <person name="Henrissat B."/>
            <person name="Grigoriev I.V."/>
            <person name="Hibbett D.S."/>
            <person name="Martin F."/>
        </authorList>
    </citation>
    <scope>NUCLEOTIDE SEQUENCE [LARGE SCALE GENOMIC DNA]</scope>
    <source>
        <strain evidence="9">Ve08.2h10</strain>
    </source>
</reference>
<dbReference type="InParanoid" id="A0A0D0D7A2"/>
<dbReference type="GO" id="GO:0016705">
    <property type="term" value="F:oxidoreductase activity, acting on paired donors, with incorporation or reduction of molecular oxygen"/>
    <property type="evidence" value="ECO:0007669"/>
    <property type="project" value="InterPro"/>
</dbReference>
<protein>
    <recommendedName>
        <fullName evidence="10">Cytochrome P450</fullName>
    </recommendedName>
</protein>
<keyword evidence="3" id="KW-0349">Heme</keyword>
<gene>
    <name evidence="8" type="ORF">PAXRUDRAFT_179874</name>
</gene>
<dbReference type="GO" id="GO:0020037">
    <property type="term" value="F:heme binding"/>
    <property type="evidence" value="ECO:0007669"/>
    <property type="project" value="InterPro"/>
</dbReference>
<evidence type="ECO:0000256" key="3">
    <source>
        <dbReference type="ARBA" id="ARBA00022617"/>
    </source>
</evidence>
<sequence>AISQNEAKYPNPAAFLPERFLTSDGALKDDDVSWIYGFGRRICPGRHVADASLWCAMVSILAVFEIEKTEGSEDVKWTTGMSSYPRPFPCTIVPRDKNMDGEKLASLMCVLAVPPDD</sequence>
<keyword evidence="5" id="KW-0560">Oxidoreductase</keyword>
<dbReference type="InterPro" id="IPR001128">
    <property type="entry name" value="Cyt_P450"/>
</dbReference>
<evidence type="ECO:0000256" key="4">
    <source>
        <dbReference type="ARBA" id="ARBA00022723"/>
    </source>
</evidence>
<evidence type="ECO:0000256" key="6">
    <source>
        <dbReference type="ARBA" id="ARBA00023004"/>
    </source>
</evidence>
<comment type="cofactor">
    <cofactor evidence="1">
        <name>heme</name>
        <dbReference type="ChEBI" id="CHEBI:30413"/>
    </cofactor>
</comment>
<dbReference type="HOGENOM" id="CLU_001570_20_2_1"/>
<evidence type="ECO:0000256" key="1">
    <source>
        <dbReference type="ARBA" id="ARBA00001971"/>
    </source>
</evidence>
<dbReference type="GO" id="GO:0004497">
    <property type="term" value="F:monooxygenase activity"/>
    <property type="evidence" value="ECO:0007669"/>
    <property type="project" value="UniProtKB-KW"/>
</dbReference>
<evidence type="ECO:0000313" key="9">
    <source>
        <dbReference type="Proteomes" id="UP000054538"/>
    </source>
</evidence>
<dbReference type="InterPro" id="IPR050364">
    <property type="entry name" value="Cytochrome_P450_fung"/>
</dbReference>
<dbReference type="EMBL" id="KN830410">
    <property type="protein sequence ID" value="KIK72815.1"/>
    <property type="molecule type" value="Genomic_DNA"/>
</dbReference>
<evidence type="ECO:0000256" key="7">
    <source>
        <dbReference type="ARBA" id="ARBA00023033"/>
    </source>
</evidence>
<evidence type="ECO:0000313" key="8">
    <source>
        <dbReference type="EMBL" id="KIK72815.1"/>
    </source>
</evidence>
<dbReference type="Gene3D" id="1.10.630.10">
    <property type="entry name" value="Cytochrome P450"/>
    <property type="match status" value="1"/>
</dbReference>
<keyword evidence="4" id="KW-0479">Metal-binding</keyword>
<evidence type="ECO:0000256" key="5">
    <source>
        <dbReference type="ARBA" id="ARBA00023002"/>
    </source>
</evidence>
<dbReference type="SUPFAM" id="SSF48264">
    <property type="entry name" value="Cytochrome P450"/>
    <property type="match status" value="1"/>
</dbReference>